<evidence type="ECO:0000313" key="2">
    <source>
        <dbReference type="EMBL" id="GIP51886.1"/>
    </source>
</evidence>
<dbReference type="Gene3D" id="1.10.287.750">
    <property type="entry name" value="SO2669-like"/>
    <property type="match status" value="1"/>
</dbReference>
<evidence type="ECO:0000256" key="1">
    <source>
        <dbReference type="HAMAP-Rule" id="MF_01560"/>
    </source>
</evidence>
<dbReference type="SUPFAM" id="SSF140404">
    <property type="entry name" value="EF2458-like"/>
    <property type="match status" value="1"/>
</dbReference>
<accession>A0ABQ4M7B4</accession>
<dbReference type="Pfam" id="PF07408">
    <property type="entry name" value="DUF1507"/>
    <property type="match status" value="1"/>
</dbReference>
<reference evidence="2 3" key="1">
    <citation type="submission" date="2021-03" db="EMBL/GenBank/DDBJ databases">
        <title>Antimicrobial resistance genes in bacteria isolated from Japanese honey, and their potential for conferring macrolide and lincosamide resistance in the American foulbrood pathogen Paenibacillus larvae.</title>
        <authorList>
            <person name="Okamoto M."/>
            <person name="Kumagai M."/>
            <person name="Kanamori H."/>
            <person name="Takamatsu D."/>
        </authorList>
    </citation>
    <scope>NUCLEOTIDE SEQUENCE [LARGE SCALE GENOMIC DNA]</scope>
    <source>
        <strain evidence="2 3">J42TS3</strain>
    </source>
</reference>
<keyword evidence="3" id="KW-1185">Reference proteome</keyword>
<dbReference type="EMBL" id="BOSL01000002">
    <property type="protein sequence ID" value="GIP51886.1"/>
    <property type="molecule type" value="Genomic_DNA"/>
</dbReference>
<gene>
    <name evidence="2" type="ORF">J42TS3_09210</name>
</gene>
<comment type="similarity">
    <text evidence="1">Belongs to the UPF0358 family.</text>
</comment>
<dbReference type="HAMAP" id="MF_01560">
    <property type="entry name" value="UPF0358"/>
    <property type="match status" value="1"/>
</dbReference>
<dbReference type="InterPro" id="IPR009983">
    <property type="entry name" value="UPF0358"/>
</dbReference>
<evidence type="ECO:0000313" key="3">
    <source>
        <dbReference type="Proteomes" id="UP000679992"/>
    </source>
</evidence>
<proteinExistence type="inferred from homology"/>
<sequence length="130" mass="15085">MLAVYLARFLYWSPISSNIMNRVDVWILEDIGGMNMTSSDLQEQLNLKALNLLKEDADKIEKLIEVQMENLATRYCPLYEEVLDTQMYGFSRQVDYAVRIGLVQETVGKQILSRLERNLATLYEAMNNKN</sequence>
<organism evidence="2 3">
    <name type="scientific">Paenibacillus vini</name>
    <dbReference type="NCBI Taxonomy" id="1476024"/>
    <lineage>
        <taxon>Bacteria</taxon>
        <taxon>Bacillati</taxon>
        <taxon>Bacillota</taxon>
        <taxon>Bacilli</taxon>
        <taxon>Bacillales</taxon>
        <taxon>Paenibacillaceae</taxon>
        <taxon>Paenibacillus</taxon>
    </lineage>
</organism>
<comment type="caution">
    <text evidence="2">The sequence shown here is derived from an EMBL/GenBank/DDBJ whole genome shotgun (WGS) entry which is preliminary data.</text>
</comment>
<dbReference type="NCBIfam" id="NF010187">
    <property type="entry name" value="PRK13666.1"/>
    <property type="match status" value="1"/>
</dbReference>
<dbReference type="Proteomes" id="UP000679992">
    <property type="component" value="Unassembled WGS sequence"/>
</dbReference>
<dbReference type="InterPro" id="IPR036270">
    <property type="entry name" value="UPF0358_sf"/>
</dbReference>
<name>A0ABQ4M7B4_9BACL</name>
<protein>
    <recommendedName>
        <fullName evidence="1">UPF0358 protein J42TS3_09210</fullName>
    </recommendedName>
</protein>